<evidence type="ECO:0000256" key="4">
    <source>
        <dbReference type="ARBA" id="ARBA00022801"/>
    </source>
</evidence>
<dbReference type="GO" id="GO:0005509">
    <property type="term" value="F:calcium ion binding"/>
    <property type="evidence" value="ECO:0007669"/>
    <property type="project" value="TreeGrafter"/>
</dbReference>
<protein>
    <recommendedName>
        <fullName evidence="2 7">Phospholipase A2</fullName>
        <ecNumber evidence="2 7">3.1.1.4</ecNumber>
    </recommendedName>
</protein>
<dbReference type="GO" id="GO:0047498">
    <property type="term" value="F:calcium-dependent phospholipase A2 activity"/>
    <property type="evidence" value="ECO:0007669"/>
    <property type="project" value="TreeGrafter"/>
</dbReference>
<keyword evidence="7" id="KW-0479">Metal-binding</keyword>
<dbReference type="EMBL" id="LSMT01000019">
    <property type="protein sequence ID" value="PFX32774.1"/>
    <property type="molecule type" value="Genomic_DNA"/>
</dbReference>
<evidence type="ECO:0000256" key="2">
    <source>
        <dbReference type="ARBA" id="ARBA00013278"/>
    </source>
</evidence>
<dbReference type="PANTHER" id="PTHR10728:SF40">
    <property type="entry name" value="PATATIN FAMILY PROTEIN"/>
    <property type="match status" value="1"/>
</dbReference>
<dbReference type="Pfam" id="PF00168">
    <property type="entry name" value="C2"/>
    <property type="match status" value="1"/>
</dbReference>
<evidence type="ECO:0000256" key="8">
    <source>
        <dbReference type="SAM" id="MobiDB-lite"/>
    </source>
</evidence>
<sequence>MGYVQSKARKSPIKSTNPSPCSDNENFEELNHQGTVNDQDHCRHPTKPYSTTPERQIPHPKTQLSQSARQGERELHSLDANNTQTNVGPQRDLGKRPKRTRVQATCRPCLRLTIRVLRGHNITLGGLDDMLDTPDPYVKLLIPTSPNGRRRTKVQRNTSNPEWDEMFQFFLDPEKTNLLQITLLDSDTVHDDLVEKEIFDLGTLKLNEIHQKTFTFREVSKVDVELRVEICNSSADMRYSMELCDEEKKFLLKRKQFVFDSMKTFLGERGPQTIDEVPTVAILGSGGGFRAMVSSSGVFCALKDMGVLDCTMYAAGLSGSAWYLSTLYSHPDWPYVHPRVIRKTLQENINDNWMWLLITPSWIHLKIIKEKNRRGQPVSFTDFFGYLVGETILKDRDDIPKLSQHRKKIQEAMVPFPLYTCVHVKKDVSAREYCEWLEFSPYEIGIARYGTFMRTECFGSKFFCGKLVAPYPEPPLHYLQGIWGSAFTILLQRVLCEGRIPDDTIAEMSNRGDLRKELREMIDNQDGPDDMDSESENEEDDDDATDGNMPENNTINETKVKDEEEKGFFGRFFEVLVEKLAVFRTRTGRAGLVHNFLRGLQVLTASILSGEDVEDGMTKAADELAFNSRHIYLVDSGLVFNSPFPPLLRAERKVDVFISFDFSIRKREVEFPFEELLLAEKWARENNLKFPPIPAGLQYKKHGIKEFYVFRDLNDPTCPILIHFLLANKTFKEEIRPGIFRSTEEEIAYADFSLFEGRHNPYSTFNFHYREKEFSRLADLNEFNTLLGEKTIRDIMAECVERRRQLSVESS</sequence>
<accession>A0A2B4SQ25</accession>
<dbReference type="Gene3D" id="3.40.1090.10">
    <property type="entry name" value="Cytosolic phospholipase A2 catalytic domain"/>
    <property type="match status" value="1"/>
</dbReference>
<evidence type="ECO:0000256" key="1">
    <source>
        <dbReference type="ARBA" id="ARBA00004496"/>
    </source>
</evidence>
<dbReference type="InterPro" id="IPR000008">
    <property type="entry name" value="C2_dom"/>
</dbReference>
<organism evidence="11 12">
    <name type="scientific">Stylophora pistillata</name>
    <name type="common">Smooth cauliflower coral</name>
    <dbReference type="NCBI Taxonomy" id="50429"/>
    <lineage>
        <taxon>Eukaryota</taxon>
        <taxon>Metazoa</taxon>
        <taxon>Cnidaria</taxon>
        <taxon>Anthozoa</taxon>
        <taxon>Hexacorallia</taxon>
        <taxon>Scleractinia</taxon>
        <taxon>Astrocoeniina</taxon>
        <taxon>Pocilloporidae</taxon>
        <taxon>Stylophora</taxon>
    </lineage>
</organism>
<keyword evidence="4 6" id="KW-0378">Hydrolase</keyword>
<dbReference type="OrthoDB" id="5966938at2759"/>
<evidence type="ECO:0000313" key="12">
    <source>
        <dbReference type="Proteomes" id="UP000225706"/>
    </source>
</evidence>
<feature type="compositionally biased region" description="Polar residues" evidence="8">
    <location>
        <begin position="13"/>
        <end position="24"/>
    </location>
</feature>
<comment type="catalytic activity">
    <reaction evidence="7">
        <text>a 1,2-diacyl-sn-glycero-3-phosphocholine + H2O = a 1-acyl-sn-glycero-3-phosphocholine + a fatty acid + H(+)</text>
        <dbReference type="Rhea" id="RHEA:15801"/>
        <dbReference type="ChEBI" id="CHEBI:15377"/>
        <dbReference type="ChEBI" id="CHEBI:15378"/>
        <dbReference type="ChEBI" id="CHEBI:28868"/>
        <dbReference type="ChEBI" id="CHEBI:57643"/>
        <dbReference type="ChEBI" id="CHEBI:58168"/>
        <dbReference type="EC" id="3.1.1.4"/>
    </reaction>
</comment>
<dbReference type="AlphaFoldDB" id="A0A2B4SQ25"/>
<proteinExistence type="predicted"/>
<evidence type="ECO:0000256" key="6">
    <source>
        <dbReference type="PROSITE-ProRule" id="PRU00555"/>
    </source>
</evidence>
<comment type="domain">
    <text evidence="7">The N-terminal C2 domain associates with lipid membranes upon calcium binding.</text>
</comment>
<keyword evidence="6 7" id="KW-0442">Lipid degradation</keyword>
<feature type="domain" description="C2" evidence="9">
    <location>
        <begin position="92"/>
        <end position="214"/>
    </location>
</feature>
<evidence type="ECO:0000256" key="3">
    <source>
        <dbReference type="ARBA" id="ARBA00022490"/>
    </source>
</evidence>
<feature type="region of interest" description="Disordered" evidence="8">
    <location>
        <begin position="523"/>
        <end position="560"/>
    </location>
</feature>
<dbReference type="GO" id="GO:0005829">
    <property type="term" value="C:cytosol"/>
    <property type="evidence" value="ECO:0007669"/>
    <property type="project" value="TreeGrafter"/>
</dbReference>
<evidence type="ECO:0000256" key="7">
    <source>
        <dbReference type="RuleBase" id="RU362102"/>
    </source>
</evidence>
<dbReference type="SUPFAM" id="SSF49562">
    <property type="entry name" value="C2 domain (Calcium/lipid-binding domain, CaLB)"/>
    <property type="match status" value="1"/>
</dbReference>
<dbReference type="Gene3D" id="2.60.40.150">
    <property type="entry name" value="C2 domain"/>
    <property type="match status" value="1"/>
</dbReference>
<dbReference type="Pfam" id="PF01735">
    <property type="entry name" value="PLA2_B"/>
    <property type="match status" value="1"/>
</dbReference>
<comment type="subcellular location">
    <subcellularLocation>
        <location evidence="1">Cytoplasm</location>
    </subcellularLocation>
</comment>
<dbReference type="SUPFAM" id="SSF52151">
    <property type="entry name" value="FabD/lysophospholipase-like"/>
    <property type="match status" value="1"/>
</dbReference>
<evidence type="ECO:0000259" key="9">
    <source>
        <dbReference type="PROSITE" id="PS50004"/>
    </source>
</evidence>
<evidence type="ECO:0000259" key="10">
    <source>
        <dbReference type="PROSITE" id="PS51210"/>
    </source>
</evidence>
<dbReference type="Proteomes" id="UP000225706">
    <property type="component" value="Unassembled WGS sequence"/>
</dbReference>
<dbReference type="SMART" id="SM00239">
    <property type="entry name" value="C2"/>
    <property type="match status" value="1"/>
</dbReference>
<dbReference type="STRING" id="50429.A0A2B4SQ25"/>
<evidence type="ECO:0000256" key="5">
    <source>
        <dbReference type="ARBA" id="ARBA00023098"/>
    </source>
</evidence>
<dbReference type="InterPro" id="IPR035892">
    <property type="entry name" value="C2_domain_sf"/>
</dbReference>
<dbReference type="PROSITE" id="PS50004">
    <property type="entry name" value="C2"/>
    <property type="match status" value="1"/>
</dbReference>
<dbReference type="InterPro" id="IPR002642">
    <property type="entry name" value="LysoPLipase_cat_dom"/>
</dbReference>
<keyword evidence="5 6" id="KW-0443">Lipid metabolism</keyword>
<dbReference type="GO" id="GO:0005544">
    <property type="term" value="F:calcium-dependent phospholipid binding"/>
    <property type="evidence" value="ECO:0007669"/>
    <property type="project" value="TreeGrafter"/>
</dbReference>
<dbReference type="PROSITE" id="PS51210">
    <property type="entry name" value="PLA2C"/>
    <property type="match status" value="1"/>
</dbReference>
<keyword evidence="3 7" id="KW-0963">Cytoplasm</keyword>
<evidence type="ECO:0000313" key="11">
    <source>
        <dbReference type="EMBL" id="PFX32774.1"/>
    </source>
</evidence>
<feature type="compositionally biased region" description="Polar residues" evidence="8">
    <location>
        <begin position="79"/>
        <end position="88"/>
    </location>
</feature>
<dbReference type="GO" id="GO:0046475">
    <property type="term" value="P:glycerophospholipid catabolic process"/>
    <property type="evidence" value="ECO:0007669"/>
    <property type="project" value="TreeGrafter"/>
</dbReference>
<gene>
    <name evidence="11" type="primary">PLA2G4A</name>
    <name evidence="11" type="ORF">AWC38_SpisGene2402</name>
</gene>
<keyword evidence="12" id="KW-1185">Reference proteome</keyword>
<feature type="compositionally biased region" description="Acidic residues" evidence="8">
    <location>
        <begin position="526"/>
        <end position="545"/>
    </location>
</feature>
<name>A0A2B4SQ25_STYPI</name>
<dbReference type="SMART" id="SM00022">
    <property type="entry name" value="PLAc"/>
    <property type="match status" value="1"/>
</dbReference>
<comment type="caution">
    <text evidence="11">The sequence shown here is derived from an EMBL/GenBank/DDBJ whole genome shotgun (WGS) entry which is preliminary data.</text>
</comment>
<reference evidence="12" key="1">
    <citation type="journal article" date="2017" name="bioRxiv">
        <title>Comparative analysis of the genomes of Stylophora pistillata and Acropora digitifera provides evidence for extensive differences between species of corals.</title>
        <authorList>
            <person name="Voolstra C.R."/>
            <person name="Li Y."/>
            <person name="Liew Y.J."/>
            <person name="Baumgarten S."/>
            <person name="Zoccola D."/>
            <person name="Flot J.-F."/>
            <person name="Tambutte S."/>
            <person name="Allemand D."/>
            <person name="Aranda M."/>
        </authorList>
    </citation>
    <scope>NUCLEOTIDE SEQUENCE [LARGE SCALE GENOMIC DNA]</scope>
</reference>
<dbReference type="EC" id="3.1.1.4" evidence="2 7"/>
<dbReference type="InterPro" id="IPR016035">
    <property type="entry name" value="Acyl_Trfase/lysoPLipase"/>
</dbReference>
<keyword evidence="7" id="KW-0106">Calcium</keyword>
<feature type="domain" description="PLA2c" evidence="10">
    <location>
        <begin position="230"/>
        <end position="811"/>
    </location>
</feature>
<feature type="region of interest" description="Disordered" evidence="8">
    <location>
        <begin position="1"/>
        <end position="100"/>
    </location>
</feature>
<dbReference type="PANTHER" id="PTHR10728">
    <property type="entry name" value="CYTOSOLIC PHOSPHOLIPASE A2"/>
    <property type="match status" value="1"/>
</dbReference>